<proteinExistence type="predicted"/>
<protein>
    <recommendedName>
        <fullName evidence="3">YgiT-type zinc finger domain-containing protein</fullName>
    </recommendedName>
</protein>
<evidence type="ECO:0000313" key="2">
    <source>
        <dbReference type="Proteomes" id="UP000178851"/>
    </source>
</evidence>
<name>A0A1F7YIB2_9BACT</name>
<evidence type="ECO:0008006" key="3">
    <source>
        <dbReference type="Google" id="ProtNLM"/>
    </source>
</evidence>
<dbReference type="Gene3D" id="3.10.20.860">
    <property type="match status" value="1"/>
</dbReference>
<dbReference type="AlphaFoldDB" id="A0A1F7YIB2"/>
<dbReference type="Proteomes" id="UP000178851">
    <property type="component" value="Unassembled WGS sequence"/>
</dbReference>
<organism evidence="1 2">
    <name type="scientific">Candidatus Woesebacteria bacterium RIFCSPHIGHO2_01_FULL_39_28</name>
    <dbReference type="NCBI Taxonomy" id="1802496"/>
    <lineage>
        <taxon>Bacteria</taxon>
        <taxon>Candidatus Woeseibacteriota</taxon>
    </lineage>
</organism>
<sequence length="80" mass="9560">MVSNCYFCKGKTKIKNVDIDFRWGDRLFVVKNVPLEICIQCGERYYSEEISKRLDRLVEKQIQSKIKIQETIKVPVFSWQ</sequence>
<comment type="caution">
    <text evidence="1">The sequence shown here is derived from an EMBL/GenBank/DDBJ whole genome shotgun (WGS) entry which is preliminary data.</text>
</comment>
<dbReference type="CDD" id="cd12870">
    <property type="entry name" value="MqsA"/>
    <property type="match status" value="1"/>
</dbReference>
<accession>A0A1F7YIB2</accession>
<evidence type="ECO:0000313" key="1">
    <source>
        <dbReference type="EMBL" id="OGM26629.1"/>
    </source>
</evidence>
<dbReference type="EMBL" id="MGGI01000012">
    <property type="protein sequence ID" value="OGM26629.1"/>
    <property type="molecule type" value="Genomic_DNA"/>
</dbReference>
<reference evidence="1 2" key="1">
    <citation type="journal article" date="2016" name="Nat. Commun.">
        <title>Thousands of microbial genomes shed light on interconnected biogeochemical processes in an aquifer system.</title>
        <authorList>
            <person name="Anantharaman K."/>
            <person name="Brown C.T."/>
            <person name="Hug L.A."/>
            <person name="Sharon I."/>
            <person name="Castelle C.J."/>
            <person name="Probst A.J."/>
            <person name="Thomas B.C."/>
            <person name="Singh A."/>
            <person name="Wilkins M.J."/>
            <person name="Karaoz U."/>
            <person name="Brodie E.L."/>
            <person name="Williams K.H."/>
            <person name="Hubbard S.S."/>
            <person name="Banfield J.F."/>
        </authorList>
    </citation>
    <scope>NUCLEOTIDE SEQUENCE [LARGE SCALE GENOMIC DNA]</scope>
</reference>
<dbReference type="NCBIfam" id="TIGR03831">
    <property type="entry name" value="YgiT_finger"/>
    <property type="match status" value="1"/>
</dbReference>
<dbReference type="InterPro" id="IPR022453">
    <property type="entry name" value="Znf_MqsA-type"/>
</dbReference>
<gene>
    <name evidence="1" type="ORF">A2627_01240</name>
</gene>